<dbReference type="PANTHER" id="PTHR11142:SF0">
    <property type="entry name" value="TRNA PSEUDOURIDINE SYNTHASE-LIKE 1"/>
    <property type="match status" value="1"/>
</dbReference>
<dbReference type="GO" id="GO:0160147">
    <property type="term" value="F:tRNA pseudouridine(38-40) synthase activity"/>
    <property type="evidence" value="ECO:0007669"/>
    <property type="project" value="UniProtKB-EC"/>
</dbReference>
<feature type="active site" description="Nucleophile" evidence="4">
    <location>
        <position position="61"/>
    </location>
</feature>
<comment type="subunit">
    <text evidence="4">Homodimer.</text>
</comment>
<dbReference type="InterPro" id="IPR020094">
    <property type="entry name" value="TruA/RsuA/RluB/E/F_N"/>
</dbReference>
<dbReference type="Pfam" id="PF01416">
    <property type="entry name" value="PseudoU_synth_1"/>
    <property type="match status" value="1"/>
</dbReference>
<keyword evidence="8" id="KW-1185">Reference proteome</keyword>
<feature type="domain" description="Pseudouridine synthase I TruA alpha/beta" evidence="6">
    <location>
        <begin position="154"/>
        <end position="256"/>
    </location>
</feature>
<dbReference type="EMBL" id="JAMSKV010000012">
    <property type="protein sequence ID" value="MCQ8279471.1"/>
    <property type="molecule type" value="Genomic_DNA"/>
</dbReference>
<evidence type="ECO:0000313" key="7">
    <source>
        <dbReference type="EMBL" id="MCQ8279471.1"/>
    </source>
</evidence>
<comment type="caution">
    <text evidence="7">The sequence shown here is derived from an EMBL/GenBank/DDBJ whole genome shotgun (WGS) entry which is preliminary data.</text>
</comment>
<dbReference type="CDD" id="cd02570">
    <property type="entry name" value="PseudoU_synth_EcTruA"/>
    <property type="match status" value="1"/>
</dbReference>
<evidence type="ECO:0000259" key="6">
    <source>
        <dbReference type="Pfam" id="PF01416"/>
    </source>
</evidence>
<evidence type="ECO:0000256" key="1">
    <source>
        <dbReference type="ARBA" id="ARBA00009375"/>
    </source>
</evidence>
<dbReference type="InterPro" id="IPR020095">
    <property type="entry name" value="PsdUridine_synth_TruA_C"/>
</dbReference>
<evidence type="ECO:0000256" key="3">
    <source>
        <dbReference type="ARBA" id="ARBA00023235"/>
    </source>
</evidence>
<proteinExistence type="inferred from homology"/>
<accession>A0ABT1W9A1</accession>
<dbReference type="PIRSF" id="PIRSF001430">
    <property type="entry name" value="tRNA_psdUrid_synth"/>
    <property type="match status" value="1"/>
</dbReference>
<keyword evidence="2 4" id="KW-0819">tRNA processing</keyword>
<dbReference type="InterPro" id="IPR020103">
    <property type="entry name" value="PsdUridine_synth_cat_dom_sf"/>
</dbReference>
<evidence type="ECO:0000256" key="5">
    <source>
        <dbReference type="RuleBase" id="RU003792"/>
    </source>
</evidence>
<keyword evidence="3 4" id="KW-0413">Isomerase</keyword>
<evidence type="ECO:0000256" key="2">
    <source>
        <dbReference type="ARBA" id="ARBA00022694"/>
    </source>
</evidence>
<dbReference type="Gene3D" id="3.30.70.580">
    <property type="entry name" value="Pseudouridine synthase I, catalytic domain, N-terminal subdomain"/>
    <property type="match status" value="1"/>
</dbReference>
<protein>
    <recommendedName>
        <fullName evidence="4">tRNA pseudouridine synthase A</fullName>
        <ecNumber evidence="4">5.4.99.12</ecNumber>
    </recommendedName>
    <alternativeName>
        <fullName evidence="4">tRNA pseudouridine(38-40) synthase</fullName>
    </alternativeName>
    <alternativeName>
        <fullName evidence="4">tRNA pseudouridylate synthase I</fullName>
    </alternativeName>
    <alternativeName>
        <fullName evidence="4">tRNA-uridine isomerase I</fullName>
    </alternativeName>
</protein>
<comment type="similarity">
    <text evidence="1 4 5">Belongs to the tRNA pseudouridine synthase TruA family.</text>
</comment>
<organism evidence="7 8">
    <name type="scientific">Endosaccharibacter trunci</name>
    <dbReference type="NCBI Taxonomy" id="2812733"/>
    <lineage>
        <taxon>Bacteria</taxon>
        <taxon>Pseudomonadati</taxon>
        <taxon>Pseudomonadota</taxon>
        <taxon>Alphaproteobacteria</taxon>
        <taxon>Acetobacterales</taxon>
        <taxon>Acetobacteraceae</taxon>
        <taxon>Endosaccharibacter</taxon>
    </lineage>
</organism>
<evidence type="ECO:0000256" key="4">
    <source>
        <dbReference type="HAMAP-Rule" id="MF_00171"/>
    </source>
</evidence>
<dbReference type="Gene3D" id="3.30.70.660">
    <property type="entry name" value="Pseudouridine synthase I, catalytic domain, C-terminal subdomain"/>
    <property type="match status" value="1"/>
</dbReference>
<comment type="catalytic activity">
    <reaction evidence="4 5">
        <text>uridine(38/39/40) in tRNA = pseudouridine(38/39/40) in tRNA</text>
        <dbReference type="Rhea" id="RHEA:22376"/>
        <dbReference type="Rhea" id="RHEA-COMP:10085"/>
        <dbReference type="Rhea" id="RHEA-COMP:10087"/>
        <dbReference type="ChEBI" id="CHEBI:65314"/>
        <dbReference type="ChEBI" id="CHEBI:65315"/>
        <dbReference type="EC" id="5.4.99.12"/>
    </reaction>
</comment>
<dbReference type="Proteomes" id="UP001524587">
    <property type="component" value="Unassembled WGS sequence"/>
</dbReference>
<sequence>MTDPAPSPTDRWALRLEYHGGPFVGWQRQAAGLSVQAVLEGAASRLAGGAPVPSIVAGRTDAGVHARGQVAHIDLPAGALTGGKLRDALNFHMKPHPVVVLDAARVAPDWSARFSAERRRYLFRILNRSARPGLEAGTVWHVRHPLDTGRMAEAASHLLGRHDFTSFRASACQANSPVRTLDRLEVVRHGEIVEIHAEARSFLHHQVRNMVGTLKLVGTGDWAPDRVAAALAARHRAAAGPTAPADGLALMAVGYPTDPFASRPDQEPG</sequence>
<feature type="binding site" evidence="4">
    <location>
        <position position="121"/>
    </location>
    <ligand>
        <name>substrate</name>
    </ligand>
</feature>
<gene>
    <name evidence="4 7" type="primary">truA</name>
    <name evidence="7" type="ORF">NFI95_13580</name>
</gene>
<dbReference type="NCBIfam" id="TIGR00071">
    <property type="entry name" value="hisT_truA"/>
    <property type="match status" value="1"/>
</dbReference>
<dbReference type="RefSeq" id="WP_422864953.1">
    <property type="nucleotide sequence ID" value="NZ_JAMSKV010000012.1"/>
</dbReference>
<name>A0ABT1W9A1_9PROT</name>
<comment type="function">
    <text evidence="4">Formation of pseudouridine at positions 38, 39 and 40 in the anticodon stem and loop of transfer RNAs.</text>
</comment>
<dbReference type="HAMAP" id="MF_00171">
    <property type="entry name" value="TruA"/>
    <property type="match status" value="1"/>
</dbReference>
<dbReference type="InterPro" id="IPR001406">
    <property type="entry name" value="PsdUridine_synth_TruA"/>
</dbReference>
<comment type="caution">
    <text evidence="4">Lacks conserved residue(s) required for the propagation of feature annotation.</text>
</comment>
<reference evidence="7 8" key="1">
    <citation type="submission" date="2022-06" db="EMBL/GenBank/DDBJ databases">
        <title>Endosaccharibacter gen. nov., sp. nov., endophytic bacteria isolated from sugarcane.</title>
        <authorList>
            <person name="Pitiwittayakul N."/>
            <person name="Yukphan P."/>
            <person name="Charoenyingcharoen P."/>
            <person name="Tanasupawat S."/>
        </authorList>
    </citation>
    <scope>NUCLEOTIDE SEQUENCE [LARGE SCALE GENOMIC DNA]</scope>
    <source>
        <strain evidence="7 8">KSS8</strain>
    </source>
</reference>
<dbReference type="EC" id="5.4.99.12" evidence="4"/>
<dbReference type="PANTHER" id="PTHR11142">
    <property type="entry name" value="PSEUDOURIDYLATE SYNTHASE"/>
    <property type="match status" value="1"/>
</dbReference>
<evidence type="ECO:0000313" key="8">
    <source>
        <dbReference type="Proteomes" id="UP001524587"/>
    </source>
</evidence>
<dbReference type="InterPro" id="IPR020097">
    <property type="entry name" value="PsdUridine_synth_TruA_a/b_dom"/>
</dbReference>
<dbReference type="SUPFAM" id="SSF55120">
    <property type="entry name" value="Pseudouridine synthase"/>
    <property type="match status" value="1"/>
</dbReference>